<dbReference type="Proteomes" id="UP000316614">
    <property type="component" value="Chromosome"/>
</dbReference>
<accession>A0A514CDG9</accession>
<feature type="signal peptide" evidence="1">
    <location>
        <begin position="1"/>
        <end position="19"/>
    </location>
</feature>
<feature type="chain" id="PRO_5022122759" evidence="1">
    <location>
        <begin position="20"/>
        <end position="134"/>
    </location>
</feature>
<dbReference type="KEGG" id="echi:FKX85_01930"/>
<organism evidence="2 3">
    <name type="scientific">Echinicola soli</name>
    <dbReference type="NCBI Taxonomy" id="2591634"/>
    <lineage>
        <taxon>Bacteria</taxon>
        <taxon>Pseudomonadati</taxon>
        <taxon>Bacteroidota</taxon>
        <taxon>Cytophagia</taxon>
        <taxon>Cytophagales</taxon>
        <taxon>Cyclobacteriaceae</taxon>
        <taxon>Echinicola</taxon>
    </lineage>
</organism>
<sequence>MKKIYLTFLFALTSVIVCAQSAITKNQTENNQQPAENSVYQLFPTQNIWTFLKLNTRNGNIWQVHFSISEDGSQGELPVNTLSLVSEERQVNGRFTLYPTENIYNFLLLDQIDGQIYQVQWSTEEDKRGLVDVF</sequence>
<dbReference type="EMBL" id="CP041253">
    <property type="protein sequence ID" value="QDH77869.1"/>
    <property type="molecule type" value="Genomic_DNA"/>
</dbReference>
<dbReference type="RefSeq" id="WP_141613133.1">
    <property type="nucleotide sequence ID" value="NZ_CP041253.1"/>
</dbReference>
<evidence type="ECO:0000256" key="1">
    <source>
        <dbReference type="SAM" id="SignalP"/>
    </source>
</evidence>
<protein>
    <submittedName>
        <fullName evidence="2">Uncharacterized protein</fullName>
    </submittedName>
</protein>
<evidence type="ECO:0000313" key="2">
    <source>
        <dbReference type="EMBL" id="QDH77869.1"/>
    </source>
</evidence>
<evidence type="ECO:0000313" key="3">
    <source>
        <dbReference type="Proteomes" id="UP000316614"/>
    </source>
</evidence>
<name>A0A514CDG9_9BACT</name>
<dbReference type="OrthoDB" id="674844at2"/>
<dbReference type="AlphaFoldDB" id="A0A514CDG9"/>
<keyword evidence="1" id="KW-0732">Signal</keyword>
<gene>
    <name evidence="2" type="ORF">FKX85_01930</name>
</gene>
<reference evidence="2 3" key="1">
    <citation type="submission" date="2019-06" db="EMBL/GenBank/DDBJ databases">
        <title>Echinicola alkalisoli sp. nov. isolated from saline soil.</title>
        <authorList>
            <person name="Sun J.-Q."/>
            <person name="Xu L."/>
        </authorList>
    </citation>
    <scope>NUCLEOTIDE SEQUENCE [LARGE SCALE GENOMIC DNA]</scope>
    <source>
        <strain evidence="2 3">LN3S3</strain>
    </source>
</reference>
<keyword evidence="3" id="KW-1185">Reference proteome</keyword>
<proteinExistence type="predicted"/>